<feature type="domain" description="CD-NTase associated protein 4-like DNA endonuclease" evidence="1">
    <location>
        <begin position="15"/>
        <end position="175"/>
    </location>
</feature>
<gene>
    <name evidence="2" type="ORF">ACFQBQ_03495</name>
</gene>
<evidence type="ECO:0000313" key="2">
    <source>
        <dbReference type="EMBL" id="MFC6644669.1"/>
    </source>
</evidence>
<evidence type="ECO:0000259" key="1">
    <source>
        <dbReference type="Pfam" id="PF14130"/>
    </source>
</evidence>
<dbReference type="InterPro" id="IPR025382">
    <property type="entry name" value="Cap4-like_endonuclease_dom"/>
</dbReference>
<keyword evidence="3" id="KW-1185">Reference proteome</keyword>
<evidence type="ECO:0000313" key="3">
    <source>
        <dbReference type="Proteomes" id="UP001596391"/>
    </source>
</evidence>
<reference evidence="3" key="1">
    <citation type="journal article" date="2019" name="Int. J. Syst. Evol. Microbiol.">
        <title>The Global Catalogue of Microorganisms (GCM) 10K type strain sequencing project: providing services to taxonomists for standard genome sequencing and annotation.</title>
        <authorList>
            <consortium name="The Broad Institute Genomics Platform"/>
            <consortium name="The Broad Institute Genome Sequencing Center for Infectious Disease"/>
            <person name="Wu L."/>
            <person name="Ma J."/>
        </authorList>
    </citation>
    <scope>NUCLEOTIDE SEQUENCE [LARGE SCALE GENOMIC DNA]</scope>
    <source>
        <strain evidence="3">CGMCC 1.16026</strain>
    </source>
</reference>
<accession>A0ABW1Z5I9</accession>
<protein>
    <submittedName>
        <fullName evidence="2">DUF4297 domain-containing protein</fullName>
    </submittedName>
</protein>
<dbReference type="RefSeq" id="WP_263372773.1">
    <property type="nucleotide sequence ID" value="NZ_JAGSYD010000006.1"/>
</dbReference>
<name>A0ABW1Z5I9_9BACT</name>
<dbReference type="Pfam" id="PF14130">
    <property type="entry name" value="Cap4_nuclease"/>
    <property type="match status" value="1"/>
</dbReference>
<sequence>MSGGSRLGQIEPRERAGAQTARKYEYQYERTARATLNLLTSHQKHLCVYCDWHDDFVIELEGVEAVYEFHQVKGRKLSQGPWSFREFFGVSQPRTSKKAKSPKSGKPAKVSDDAIFIRMLQHRRNFGAACSALAFVTNSGLEPGLTSFLAAIKAAGSAAGLTGEQKGTFERLAQAYEAAKLVPSPRDLFDWLRELRMLTDQGNLESAEQALLELADVIVNFSEIELLQRQSKQIAREVVSQVRRKVAHTSTIVPASDETLRAEKGLVVTDLLSTLSLSSQAYEQLRKGDSTDAVKTLSRLQRYCQKHGWSEHLVNICDFKSQWDVWRTVERHALTKVDYILLEEKAMSLLRQNLSLVELVTEAKDIAKQFAGLTGTSLTADHVLGLFFSLAAQSESLADTEGTAAL</sequence>
<dbReference type="EMBL" id="JBHSWI010000001">
    <property type="protein sequence ID" value="MFC6644669.1"/>
    <property type="molecule type" value="Genomic_DNA"/>
</dbReference>
<organism evidence="2 3">
    <name type="scientific">Granulicella cerasi</name>
    <dbReference type="NCBI Taxonomy" id="741063"/>
    <lineage>
        <taxon>Bacteria</taxon>
        <taxon>Pseudomonadati</taxon>
        <taxon>Acidobacteriota</taxon>
        <taxon>Terriglobia</taxon>
        <taxon>Terriglobales</taxon>
        <taxon>Acidobacteriaceae</taxon>
        <taxon>Granulicella</taxon>
    </lineage>
</organism>
<comment type="caution">
    <text evidence="2">The sequence shown here is derived from an EMBL/GenBank/DDBJ whole genome shotgun (WGS) entry which is preliminary data.</text>
</comment>
<proteinExistence type="predicted"/>
<dbReference type="Proteomes" id="UP001596391">
    <property type="component" value="Unassembled WGS sequence"/>
</dbReference>